<accession>A0A3L8PMV7</accession>
<protein>
    <submittedName>
        <fullName evidence="2">Uncharacterized protein</fullName>
    </submittedName>
</protein>
<evidence type="ECO:0000256" key="1">
    <source>
        <dbReference type="SAM" id="MobiDB-lite"/>
    </source>
</evidence>
<feature type="region of interest" description="Disordered" evidence="1">
    <location>
        <begin position="60"/>
        <end position="111"/>
    </location>
</feature>
<sequence>MDALVGLIDHLSHLLERVETEVIPMLANLQTIAPDIHDMLDLIQELVDMLGKLPGMGRIKRRADEQQAELEKRPRPSTLGCSRSSGAGPLRQRVTPRTHSTHQLARRRPSA</sequence>
<dbReference type="AlphaFoldDB" id="A0A3L8PMV7"/>
<feature type="compositionally biased region" description="Basic residues" evidence="1">
    <location>
        <begin position="94"/>
        <end position="111"/>
    </location>
</feature>
<reference evidence="2 3" key="1">
    <citation type="submission" date="2018-10" db="EMBL/GenBank/DDBJ databases">
        <title>Aeromicrobium sp. 9W16Y-2 whole genome shotgun sequence.</title>
        <authorList>
            <person name="Li F."/>
        </authorList>
    </citation>
    <scope>NUCLEOTIDE SEQUENCE [LARGE SCALE GENOMIC DNA]</scope>
    <source>
        <strain evidence="2 3">9W16Y-2</strain>
    </source>
</reference>
<evidence type="ECO:0000313" key="2">
    <source>
        <dbReference type="EMBL" id="RLV56746.1"/>
    </source>
</evidence>
<organism evidence="2 3">
    <name type="scientific">Aeromicrobium phragmitis</name>
    <dbReference type="NCBI Taxonomy" id="2478914"/>
    <lineage>
        <taxon>Bacteria</taxon>
        <taxon>Bacillati</taxon>
        <taxon>Actinomycetota</taxon>
        <taxon>Actinomycetes</taxon>
        <taxon>Propionibacteriales</taxon>
        <taxon>Nocardioidaceae</taxon>
        <taxon>Aeromicrobium</taxon>
    </lineage>
</organism>
<feature type="compositionally biased region" description="Basic and acidic residues" evidence="1">
    <location>
        <begin position="62"/>
        <end position="74"/>
    </location>
</feature>
<name>A0A3L8PMV7_9ACTN</name>
<gene>
    <name evidence="2" type="ORF">D9V41_02890</name>
</gene>
<dbReference type="RefSeq" id="WP_121793047.1">
    <property type="nucleotide sequence ID" value="NZ_RDBF01000002.1"/>
</dbReference>
<dbReference type="OrthoDB" id="4774719at2"/>
<proteinExistence type="predicted"/>
<comment type="caution">
    <text evidence="2">The sequence shown here is derived from an EMBL/GenBank/DDBJ whole genome shotgun (WGS) entry which is preliminary data.</text>
</comment>
<keyword evidence="3" id="KW-1185">Reference proteome</keyword>
<dbReference type="EMBL" id="RDBF01000002">
    <property type="protein sequence ID" value="RLV56746.1"/>
    <property type="molecule type" value="Genomic_DNA"/>
</dbReference>
<evidence type="ECO:0000313" key="3">
    <source>
        <dbReference type="Proteomes" id="UP000282515"/>
    </source>
</evidence>
<dbReference type="Proteomes" id="UP000282515">
    <property type="component" value="Unassembled WGS sequence"/>
</dbReference>